<feature type="domain" description="AB hydrolase-1" evidence="1">
    <location>
        <begin position="13"/>
        <end position="53"/>
    </location>
</feature>
<organism evidence="2 3">
    <name type="scientific">Methanobrevibacter thaueri</name>
    <dbReference type="NCBI Taxonomy" id="190975"/>
    <lineage>
        <taxon>Archaea</taxon>
        <taxon>Methanobacteriati</taxon>
        <taxon>Methanobacteriota</taxon>
        <taxon>Methanomada group</taxon>
        <taxon>Methanobacteria</taxon>
        <taxon>Methanobacteriales</taxon>
        <taxon>Methanobacteriaceae</taxon>
        <taxon>Methanobrevibacter</taxon>
    </lineage>
</organism>
<protein>
    <submittedName>
        <fullName evidence="2">Alpha/beta fold hydrolase</fullName>
    </submittedName>
</protein>
<name>A0A8T3V6X7_9EURY</name>
<dbReference type="InterPro" id="IPR029058">
    <property type="entry name" value="AB_hydrolase_fold"/>
</dbReference>
<dbReference type="Pfam" id="PF00561">
    <property type="entry name" value="Abhydrolase_1"/>
    <property type="match status" value="1"/>
</dbReference>
<reference evidence="2" key="1">
    <citation type="submission" date="2019-04" db="EMBL/GenBank/DDBJ databases">
        <title>Evolution of Biomass-Degrading Anaerobic Consortia Revealed by Metagenomics.</title>
        <authorList>
            <person name="Peng X."/>
        </authorList>
    </citation>
    <scope>NUCLEOTIDE SEQUENCE</scope>
    <source>
        <strain evidence="2">SIG18</strain>
    </source>
</reference>
<proteinExistence type="predicted"/>
<accession>A0A8T3V6X7</accession>
<dbReference type="GO" id="GO:0016787">
    <property type="term" value="F:hydrolase activity"/>
    <property type="evidence" value="ECO:0007669"/>
    <property type="project" value="UniProtKB-KW"/>
</dbReference>
<comment type="caution">
    <text evidence="2">The sequence shown here is derived from an EMBL/GenBank/DDBJ whole genome shotgun (WGS) entry which is preliminary data.</text>
</comment>
<dbReference type="InterPro" id="IPR000073">
    <property type="entry name" value="AB_hydrolase_1"/>
</dbReference>
<dbReference type="AlphaFoldDB" id="A0A8T3V6X7"/>
<evidence type="ECO:0000259" key="1">
    <source>
        <dbReference type="Pfam" id="PF00561"/>
    </source>
</evidence>
<keyword evidence="2" id="KW-0378">Hydrolase</keyword>
<dbReference type="Proteomes" id="UP000783037">
    <property type="component" value="Unassembled WGS sequence"/>
</dbReference>
<evidence type="ECO:0000313" key="3">
    <source>
        <dbReference type="Proteomes" id="UP000783037"/>
    </source>
</evidence>
<gene>
    <name evidence="2" type="ORF">E7Z79_02930</name>
</gene>
<sequence>MNLNYKLEGSGETLVFIHGLSDNLLYWEFLASNLKENFQVLRVDLRGHGQTELGDDEISIGTYADVRHNLLIGKNNEILDILKKEFK</sequence>
<dbReference type="EMBL" id="SUTK01000008">
    <property type="protein sequence ID" value="MBE6501376.1"/>
    <property type="molecule type" value="Genomic_DNA"/>
</dbReference>
<evidence type="ECO:0000313" key="2">
    <source>
        <dbReference type="EMBL" id="MBE6501376.1"/>
    </source>
</evidence>
<dbReference type="SUPFAM" id="SSF53474">
    <property type="entry name" value="alpha/beta-Hydrolases"/>
    <property type="match status" value="1"/>
</dbReference>
<dbReference type="Gene3D" id="3.40.50.1820">
    <property type="entry name" value="alpha/beta hydrolase"/>
    <property type="match status" value="1"/>
</dbReference>